<evidence type="ECO:0000313" key="2">
    <source>
        <dbReference type="Proteomes" id="UP000616769"/>
    </source>
</evidence>
<evidence type="ECO:0000313" key="1">
    <source>
        <dbReference type="EMBL" id="KPM06428.1"/>
    </source>
</evidence>
<dbReference type="Proteomes" id="UP000616769">
    <property type="component" value="Unassembled WGS sequence"/>
</dbReference>
<protein>
    <submittedName>
        <fullName evidence="1">Uncharacterized protein</fullName>
    </submittedName>
</protein>
<proteinExistence type="predicted"/>
<comment type="caution">
    <text evidence="1">The sequence shown here is derived from an EMBL/GenBank/DDBJ whole genome shotgun (WGS) entry which is preliminary data.</text>
</comment>
<dbReference type="AlphaFoldDB" id="A0A132A633"/>
<name>A0A132A633_SARSC</name>
<accession>A0A132A633</accession>
<sequence>MAALRFFFGKFKFFQNYSVTASTSLSKIATFLMKISRSNDIEELLIEKKSKWKKKKFDFEIKI</sequence>
<organism evidence="1 2">
    <name type="scientific">Sarcoptes scabiei</name>
    <name type="common">Itch mite</name>
    <name type="synonym">Acarus scabiei</name>
    <dbReference type="NCBI Taxonomy" id="52283"/>
    <lineage>
        <taxon>Eukaryota</taxon>
        <taxon>Metazoa</taxon>
        <taxon>Ecdysozoa</taxon>
        <taxon>Arthropoda</taxon>
        <taxon>Chelicerata</taxon>
        <taxon>Arachnida</taxon>
        <taxon>Acari</taxon>
        <taxon>Acariformes</taxon>
        <taxon>Sarcoptiformes</taxon>
        <taxon>Astigmata</taxon>
        <taxon>Psoroptidia</taxon>
        <taxon>Sarcoptoidea</taxon>
        <taxon>Sarcoptidae</taxon>
        <taxon>Sarcoptinae</taxon>
        <taxon>Sarcoptes</taxon>
    </lineage>
</organism>
<gene>
    <name evidence="1" type="ORF">QR98_0049030</name>
</gene>
<dbReference type="EMBL" id="JXLN01010870">
    <property type="protein sequence ID" value="KPM06428.1"/>
    <property type="molecule type" value="Genomic_DNA"/>
</dbReference>
<dbReference type="VEuPathDB" id="VectorBase:SSCA002604"/>
<reference evidence="1 2" key="1">
    <citation type="journal article" date="2015" name="Parasit. Vectors">
        <title>Draft genome of the scabies mite.</title>
        <authorList>
            <person name="Rider S.D.Jr."/>
            <person name="Morgan M.S."/>
            <person name="Arlian L.G."/>
        </authorList>
    </citation>
    <scope>NUCLEOTIDE SEQUENCE [LARGE SCALE GENOMIC DNA]</scope>
    <source>
        <strain evidence="1">Arlian Lab</strain>
    </source>
</reference>